<sequence>MSEFLKTHIDDHVLHVILHRGKSNAMHLEMIQEIQDVFADAEKDPAIEGVVITGHEGFFTSGLDLITLYGYDERQMEVFWHAFIELLYTLTAFPKPYVAAISGHSPAGGCVLAIAADARVMAEGEYIIGLNEVPVGIIVPHGIFDLYSFWIGEAQAYRFLLEGKLLSPQEALQVGLVDEVVALDKIQRSAVRHIKKYTQLEKNAWRRTKLNLRTRVLQSMQANKEQTIVEMLTQWWKPSTRAVLKTIIDNLTSKKR</sequence>
<dbReference type="InterPro" id="IPR029045">
    <property type="entry name" value="ClpP/crotonase-like_dom_sf"/>
</dbReference>
<protein>
    <submittedName>
        <fullName evidence="3">Enoyl-CoA hydratase/isomerase family protein</fullName>
    </submittedName>
</protein>
<dbReference type="InterPro" id="IPR018376">
    <property type="entry name" value="Enoyl-CoA_hyd/isom_CS"/>
</dbReference>
<dbReference type="PROSITE" id="PS00166">
    <property type="entry name" value="ENOYL_COA_HYDRATASE"/>
    <property type="match status" value="1"/>
</dbReference>
<evidence type="ECO:0000313" key="3">
    <source>
        <dbReference type="EMBL" id="PVH25786.1"/>
    </source>
</evidence>
<proteinExistence type="inferred from homology"/>
<dbReference type="RefSeq" id="WP_116775357.1">
    <property type="nucleotide sequence ID" value="NZ_QDKG01000002.1"/>
</dbReference>
<dbReference type="AlphaFoldDB" id="A0A2T8HK06"/>
<name>A0A2T8HK06_9SPHI</name>
<comment type="caution">
    <text evidence="3">The sequence shown here is derived from an EMBL/GenBank/DDBJ whole genome shotgun (WGS) entry which is preliminary data.</text>
</comment>
<dbReference type="OrthoDB" id="9807606at2"/>
<evidence type="ECO:0000256" key="2">
    <source>
        <dbReference type="RuleBase" id="RU003707"/>
    </source>
</evidence>
<dbReference type="PANTHER" id="PTHR11941">
    <property type="entry name" value="ENOYL-COA HYDRATASE-RELATED"/>
    <property type="match status" value="1"/>
</dbReference>
<dbReference type="Pfam" id="PF00378">
    <property type="entry name" value="ECH_1"/>
    <property type="match status" value="1"/>
</dbReference>
<gene>
    <name evidence="3" type="ORF">DC487_07585</name>
</gene>
<evidence type="ECO:0000256" key="1">
    <source>
        <dbReference type="ARBA" id="ARBA00005254"/>
    </source>
</evidence>
<dbReference type="Gene3D" id="3.90.226.10">
    <property type="entry name" value="2-enoyl-CoA Hydratase, Chain A, domain 1"/>
    <property type="match status" value="1"/>
</dbReference>
<organism evidence="3 4">
    <name type="scientific">Sphingobacterium corticibacter</name>
    <dbReference type="NCBI Taxonomy" id="2171749"/>
    <lineage>
        <taxon>Bacteria</taxon>
        <taxon>Pseudomonadati</taxon>
        <taxon>Bacteroidota</taxon>
        <taxon>Sphingobacteriia</taxon>
        <taxon>Sphingobacteriales</taxon>
        <taxon>Sphingobacteriaceae</taxon>
        <taxon>Sphingobacterium</taxon>
    </lineage>
</organism>
<dbReference type="GO" id="GO:0006635">
    <property type="term" value="P:fatty acid beta-oxidation"/>
    <property type="evidence" value="ECO:0007669"/>
    <property type="project" value="TreeGrafter"/>
</dbReference>
<accession>A0A2T8HK06</accession>
<reference evidence="3 4" key="1">
    <citation type="submission" date="2018-04" db="EMBL/GenBank/DDBJ databases">
        <title>Sphingobacterium cortibacter sp. nov.</title>
        <authorList>
            <person name="Li Y."/>
        </authorList>
    </citation>
    <scope>NUCLEOTIDE SEQUENCE [LARGE SCALE GENOMIC DNA]</scope>
    <source>
        <strain evidence="3 4">2c-3</strain>
    </source>
</reference>
<dbReference type="CDD" id="cd06558">
    <property type="entry name" value="crotonase-like"/>
    <property type="match status" value="1"/>
</dbReference>
<keyword evidence="3" id="KW-0413">Isomerase</keyword>
<keyword evidence="4" id="KW-1185">Reference proteome</keyword>
<dbReference type="GO" id="GO:0016853">
    <property type="term" value="F:isomerase activity"/>
    <property type="evidence" value="ECO:0007669"/>
    <property type="project" value="UniProtKB-KW"/>
</dbReference>
<evidence type="ECO:0000313" key="4">
    <source>
        <dbReference type="Proteomes" id="UP000245627"/>
    </source>
</evidence>
<dbReference type="PANTHER" id="PTHR11941:SF45">
    <property type="entry name" value="ENOYL-COA DELTA ISOMERASE 1, MITOCHONDRIAL"/>
    <property type="match status" value="1"/>
</dbReference>
<dbReference type="Proteomes" id="UP000245627">
    <property type="component" value="Unassembled WGS sequence"/>
</dbReference>
<dbReference type="EMBL" id="QDKG01000002">
    <property type="protein sequence ID" value="PVH25786.1"/>
    <property type="molecule type" value="Genomic_DNA"/>
</dbReference>
<dbReference type="SUPFAM" id="SSF52096">
    <property type="entry name" value="ClpP/crotonase"/>
    <property type="match status" value="1"/>
</dbReference>
<dbReference type="InterPro" id="IPR001753">
    <property type="entry name" value="Enoyl-CoA_hydra/iso"/>
</dbReference>
<comment type="similarity">
    <text evidence="1 2">Belongs to the enoyl-CoA hydratase/isomerase family.</text>
</comment>